<feature type="domain" description="DUF6533" evidence="2">
    <location>
        <begin position="27"/>
        <end position="69"/>
    </location>
</feature>
<name>A0A0H2RMR3_9AGAM</name>
<feature type="transmembrane region" description="Helical" evidence="1">
    <location>
        <begin position="20"/>
        <end position="39"/>
    </location>
</feature>
<feature type="transmembrane region" description="Helical" evidence="1">
    <location>
        <begin position="59"/>
        <end position="79"/>
    </location>
</feature>
<dbReference type="Pfam" id="PF20151">
    <property type="entry name" value="DUF6533"/>
    <property type="match status" value="1"/>
</dbReference>
<feature type="transmembrane region" description="Helical" evidence="1">
    <location>
        <begin position="135"/>
        <end position="163"/>
    </location>
</feature>
<keyword evidence="1" id="KW-0472">Membrane</keyword>
<organism evidence="3 4">
    <name type="scientific">Schizopora paradoxa</name>
    <dbReference type="NCBI Taxonomy" id="27342"/>
    <lineage>
        <taxon>Eukaryota</taxon>
        <taxon>Fungi</taxon>
        <taxon>Dikarya</taxon>
        <taxon>Basidiomycota</taxon>
        <taxon>Agaricomycotina</taxon>
        <taxon>Agaricomycetes</taxon>
        <taxon>Hymenochaetales</taxon>
        <taxon>Schizoporaceae</taxon>
        <taxon>Schizopora</taxon>
    </lineage>
</organism>
<feature type="transmembrane region" description="Helical" evidence="1">
    <location>
        <begin position="107"/>
        <end position="128"/>
    </location>
</feature>
<sequence>MSGTMGQIELQSYKTFAREGQIFESILFATLSLIITEFFQTIESEIRCIWSSKLSFAKILYFANRYIAPANIANALYTFSLSKRDGPSVHSLTAVLGDAQDNDELEVLSFFQAQVAFAVLCVRVYAVYGFARPVLIILLGLYIISFSANAYLTGVFVAGNYAVPSKSASLGANGYLVNGPEHSYTYIWVVPVVVIVAEASSFFYFFLAKLANGDFDAAALVLLLAKSWSTFRGNHKVESLLTVITKDGITYFVCVLALSIGSLIAIINSVPLYKLTFFMQVILRI</sequence>
<dbReference type="InParanoid" id="A0A0H2RMR3"/>
<reference evidence="3 4" key="1">
    <citation type="submission" date="2015-04" db="EMBL/GenBank/DDBJ databases">
        <title>Complete genome sequence of Schizopora paradoxa KUC8140, a cosmopolitan wood degrader in East Asia.</title>
        <authorList>
            <consortium name="DOE Joint Genome Institute"/>
            <person name="Min B."/>
            <person name="Park H."/>
            <person name="Jang Y."/>
            <person name="Kim J.-J."/>
            <person name="Kim K.H."/>
            <person name="Pangilinan J."/>
            <person name="Lipzen A."/>
            <person name="Riley R."/>
            <person name="Grigoriev I.V."/>
            <person name="Spatafora J.W."/>
            <person name="Choi I.-G."/>
        </authorList>
    </citation>
    <scope>NUCLEOTIDE SEQUENCE [LARGE SCALE GENOMIC DNA]</scope>
    <source>
        <strain evidence="3 4">KUC8140</strain>
    </source>
</reference>
<evidence type="ECO:0000313" key="3">
    <source>
        <dbReference type="EMBL" id="KLO12892.1"/>
    </source>
</evidence>
<feature type="transmembrane region" description="Helical" evidence="1">
    <location>
        <begin position="183"/>
        <end position="206"/>
    </location>
</feature>
<accession>A0A0H2RMR3</accession>
<keyword evidence="1" id="KW-1133">Transmembrane helix</keyword>
<dbReference type="AlphaFoldDB" id="A0A0H2RMR3"/>
<gene>
    <name evidence="3" type="ORF">SCHPADRAFT_940857</name>
</gene>
<dbReference type="Proteomes" id="UP000053477">
    <property type="component" value="Unassembled WGS sequence"/>
</dbReference>
<proteinExistence type="predicted"/>
<evidence type="ECO:0000256" key="1">
    <source>
        <dbReference type="SAM" id="Phobius"/>
    </source>
</evidence>
<dbReference type="InterPro" id="IPR045340">
    <property type="entry name" value="DUF6533"/>
</dbReference>
<dbReference type="EMBL" id="KQ085969">
    <property type="protein sequence ID" value="KLO12892.1"/>
    <property type="molecule type" value="Genomic_DNA"/>
</dbReference>
<feature type="transmembrane region" description="Helical" evidence="1">
    <location>
        <begin position="249"/>
        <end position="270"/>
    </location>
</feature>
<keyword evidence="1" id="KW-0812">Transmembrane</keyword>
<evidence type="ECO:0000313" key="4">
    <source>
        <dbReference type="Proteomes" id="UP000053477"/>
    </source>
</evidence>
<evidence type="ECO:0000259" key="2">
    <source>
        <dbReference type="Pfam" id="PF20151"/>
    </source>
</evidence>
<keyword evidence="4" id="KW-1185">Reference proteome</keyword>
<protein>
    <recommendedName>
        <fullName evidence="2">DUF6533 domain-containing protein</fullName>
    </recommendedName>
</protein>